<feature type="compositionally biased region" description="Basic and acidic residues" evidence="2">
    <location>
        <begin position="487"/>
        <end position="511"/>
    </location>
</feature>
<dbReference type="InterPro" id="IPR052743">
    <property type="entry name" value="Glutaminase_GtaA"/>
</dbReference>
<sequence length="699" mass="75719">MQSATRPTSRAVASPKPRHLNPVNTQTKVIDAVHGRILCLADIRGHLSALNDLARETNAKAIIHTGDFGFFERQSIERISDRTLRHLTMYSPLISTAQKDRLLSPDNTPSTIRSTVDISLISEFPLLLSGQIKLQVPVFTVWGACEDVVILEKFRAGSYSIDNLHVLDEATTRCLDVGGIKLRLLGLGGALVQHKMFDNGEGNATIAGGQGTMWATALQIGELVDTAQRVLDPTETRVLVSHASPGREGIIAQLALVLKADLTISAGLHFRYASSYNEFSVQADFEGFRRKLAVGKEGFDKVWDTVKTQVDAVIDEHQRVLLDKALSVIERIPPLQPQPGPPTAAGEEPAWKNCWNWNLCDAAFGSLVLDIKEGRISAELKSQGFNYAYRRSATGNVAQIPNSAVSSLSNTTPTTNPPTKGSTPAPVEKPVSPLPKEVKSPLVATSPLISGKETPKDTQIKTNGTTTPSDPASERVDKGYKRKDRRDRKDRERPERETKEPEKESGEEKTDSAQTTTPGSQPALAQSGKATPVPDDGAATDGQEGGLRSPVTDSTGTRTPTSRRPFRHPWTLFLRFAGPLSDSDLQEFFGGEEAGVSRVTIPQSFPGREQRIAYVEFVDQDKMKAGLEKNNEKIGDMTIDVRIAHERGEGGERGGRGRPRGRGRGGYPSRALGAAGFSKRNGDARGSSGDNNKTGGDSA</sequence>
<dbReference type="InterPro" id="IPR018829">
    <property type="entry name" value="DUF2433"/>
</dbReference>
<keyword evidence="1" id="KW-0694">RNA-binding</keyword>
<protein>
    <recommendedName>
        <fullName evidence="3">RRM domain-containing protein</fullName>
    </recommendedName>
</protein>
<reference evidence="4 5" key="1">
    <citation type="submission" date="2014-04" db="EMBL/GenBank/DDBJ databases">
        <authorList>
            <consortium name="DOE Joint Genome Institute"/>
            <person name="Kuo A."/>
            <person name="Kohler A."/>
            <person name="Costa M.D."/>
            <person name="Nagy L.G."/>
            <person name="Floudas D."/>
            <person name="Copeland A."/>
            <person name="Barry K.W."/>
            <person name="Cichocki N."/>
            <person name="Veneault-Fourrey C."/>
            <person name="LaButti K."/>
            <person name="Lindquist E.A."/>
            <person name="Lipzen A."/>
            <person name="Lundell T."/>
            <person name="Morin E."/>
            <person name="Murat C."/>
            <person name="Sun H."/>
            <person name="Tunlid A."/>
            <person name="Henrissat B."/>
            <person name="Grigoriev I.V."/>
            <person name="Hibbett D.S."/>
            <person name="Martin F."/>
            <person name="Nordberg H.P."/>
            <person name="Cantor M.N."/>
            <person name="Hua S.X."/>
        </authorList>
    </citation>
    <scope>NUCLEOTIDE SEQUENCE [LARGE SCALE GENOMIC DNA]</scope>
    <source>
        <strain evidence="4 5">441</strain>
    </source>
</reference>
<proteinExistence type="predicted"/>
<feature type="compositionally biased region" description="Polar residues" evidence="2">
    <location>
        <begin position="460"/>
        <end position="470"/>
    </location>
</feature>
<dbReference type="SUPFAM" id="SSF54928">
    <property type="entry name" value="RNA-binding domain, RBD"/>
    <property type="match status" value="1"/>
</dbReference>
<dbReference type="SUPFAM" id="SSF56300">
    <property type="entry name" value="Metallo-dependent phosphatases"/>
    <property type="match status" value="1"/>
</dbReference>
<feature type="compositionally biased region" description="Polar residues" evidence="2">
    <location>
        <begin position="688"/>
        <end position="699"/>
    </location>
</feature>
<dbReference type="InterPro" id="IPR035979">
    <property type="entry name" value="RBD_domain_sf"/>
</dbReference>
<evidence type="ECO:0000256" key="1">
    <source>
        <dbReference type="PROSITE-ProRule" id="PRU00176"/>
    </source>
</evidence>
<keyword evidence="5" id="KW-1185">Reference proteome</keyword>
<organism evidence="4 5">
    <name type="scientific">Pisolithus microcarpus 441</name>
    <dbReference type="NCBI Taxonomy" id="765257"/>
    <lineage>
        <taxon>Eukaryota</taxon>
        <taxon>Fungi</taxon>
        <taxon>Dikarya</taxon>
        <taxon>Basidiomycota</taxon>
        <taxon>Agaricomycotina</taxon>
        <taxon>Agaricomycetes</taxon>
        <taxon>Agaricomycetidae</taxon>
        <taxon>Boletales</taxon>
        <taxon>Sclerodermatineae</taxon>
        <taxon>Pisolithaceae</taxon>
        <taxon>Pisolithus</taxon>
    </lineage>
</organism>
<dbReference type="HOGENOM" id="CLU_016583_0_1_1"/>
<accession>A0A0C9Z7D4</accession>
<feature type="compositionally biased region" description="Polar residues" evidence="2">
    <location>
        <begin position="512"/>
        <end position="524"/>
    </location>
</feature>
<evidence type="ECO:0000256" key="2">
    <source>
        <dbReference type="SAM" id="MobiDB-lite"/>
    </source>
</evidence>
<evidence type="ECO:0000313" key="4">
    <source>
        <dbReference type="EMBL" id="KIK21914.1"/>
    </source>
</evidence>
<dbReference type="InterPro" id="IPR000504">
    <property type="entry name" value="RRM_dom"/>
</dbReference>
<dbReference type="STRING" id="765257.A0A0C9Z7D4"/>
<dbReference type="EMBL" id="KN833745">
    <property type="protein sequence ID" value="KIK21914.1"/>
    <property type="molecule type" value="Genomic_DNA"/>
</dbReference>
<evidence type="ECO:0000259" key="3">
    <source>
        <dbReference type="PROSITE" id="PS50102"/>
    </source>
</evidence>
<feature type="region of interest" description="Disordered" evidence="2">
    <location>
        <begin position="642"/>
        <end position="699"/>
    </location>
</feature>
<feature type="domain" description="RRM" evidence="3">
    <location>
        <begin position="570"/>
        <end position="646"/>
    </location>
</feature>
<name>A0A0C9Z7D4_9AGAM</name>
<feature type="compositionally biased region" description="Low complexity" evidence="2">
    <location>
        <begin position="406"/>
        <end position="424"/>
    </location>
</feature>
<feature type="compositionally biased region" description="Low complexity" evidence="2">
    <location>
        <begin position="550"/>
        <end position="563"/>
    </location>
</feature>
<gene>
    <name evidence="4" type="ORF">PISMIDRAFT_680873</name>
</gene>
<feature type="region of interest" description="Disordered" evidence="2">
    <location>
        <begin position="404"/>
        <end position="568"/>
    </location>
</feature>
<dbReference type="GO" id="GO:0003723">
    <property type="term" value="F:RNA binding"/>
    <property type="evidence" value="ECO:0007669"/>
    <property type="project" value="UniProtKB-UniRule"/>
</dbReference>
<dbReference type="PANTHER" id="PTHR31987:SF11">
    <property type="entry name" value="DUF2433 DOMAIN-CONTAINING PROTEIN"/>
    <property type="match status" value="1"/>
</dbReference>
<dbReference type="OrthoDB" id="3918848at2759"/>
<feature type="compositionally biased region" description="Basic and acidic residues" evidence="2">
    <location>
        <begin position="642"/>
        <end position="655"/>
    </location>
</feature>
<dbReference type="InterPro" id="IPR029052">
    <property type="entry name" value="Metallo-depent_PP-like"/>
</dbReference>
<dbReference type="Proteomes" id="UP000054018">
    <property type="component" value="Unassembled WGS sequence"/>
</dbReference>
<dbReference type="Gene3D" id="3.30.70.330">
    <property type="match status" value="1"/>
</dbReference>
<reference evidence="5" key="2">
    <citation type="submission" date="2015-01" db="EMBL/GenBank/DDBJ databases">
        <title>Evolutionary Origins and Diversification of the Mycorrhizal Mutualists.</title>
        <authorList>
            <consortium name="DOE Joint Genome Institute"/>
            <consortium name="Mycorrhizal Genomics Consortium"/>
            <person name="Kohler A."/>
            <person name="Kuo A."/>
            <person name="Nagy L.G."/>
            <person name="Floudas D."/>
            <person name="Copeland A."/>
            <person name="Barry K.W."/>
            <person name="Cichocki N."/>
            <person name="Veneault-Fourrey C."/>
            <person name="LaButti K."/>
            <person name="Lindquist E.A."/>
            <person name="Lipzen A."/>
            <person name="Lundell T."/>
            <person name="Morin E."/>
            <person name="Murat C."/>
            <person name="Riley R."/>
            <person name="Ohm R."/>
            <person name="Sun H."/>
            <person name="Tunlid A."/>
            <person name="Henrissat B."/>
            <person name="Grigoriev I.V."/>
            <person name="Hibbett D.S."/>
            <person name="Martin F."/>
        </authorList>
    </citation>
    <scope>NUCLEOTIDE SEQUENCE [LARGE SCALE GENOMIC DNA]</scope>
    <source>
        <strain evidence="5">441</strain>
    </source>
</reference>
<dbReference type="AlphaFoldDB" id="A0A0C9Z7D4"/>
<feature type="region of interest" description="Disordered" evidence="2">
    <location>
        <begin position="1"/>
        <end position="21"/>
    </location>
</feature>
<dbReference type="PROSITE" id="PS50102">
    <property type="entry name" value="RRM"/>
    <property type="match status" value="1"/>
</dbReference>
<dbReference type="SMART" id="SM00360">
    <property type="entry name" value="RRM"/>
    <property type="match status" value="1"/>
</dbReference>
<evidence type="ECO:0000313" key="5">
    <source>
        <dbReference type="Proteomes" id="UP000054018"/>
    </source>
</evidence>
<dbReference type="InterPro" id="IPR012677">
    <property type="entry name" value="Nucleotide-bd_a/b_plait_sf"/>
</dbReference>
<dbReference type="PANTHER" id="PTHR31987">
    <property type="entry name" value="GLUTAMINASE A-RELATED"/>
    <property type="match status" value="1"/>
</dbReference>
<dbReference type="Pfam" id="PF10360">
    <property type="entry name" value="DUF2433"/>
    <property type="match status" value="1"/>
</dbReference>